<dbReference type="Gene3D" id="3.80.10.10">
    <property type="entry name" value="Ribonuclease Inhibitor"/>
    <property type="match status" value="2"/>
</dbReference>
<dbReference type="AlphaFoldDB" id="A0AAD8XUK5"/>
<dbReference type="Pfam" id="PF13516">
    <property type="entry name" value="LRR_6"/>
    <property type="match status" value="5"/>
</dbReference>
<comment type="caution">
    <text evidence="5">The sequence shown here is derived from an EMBL/GenBank/DDBJ whole genome shotgun (WGS) entry which is preliminary data.</text>
</comment>
<keyword evidence="2" id="KW-0433">Leucine-rich repeat</keyword>
<organism evidence="5 6">
    <name type="scientific">Skeletonema marinoi</name>
    <dbReference type="NCBI Taxonomy" id="267567"/>
    <lineage>
        <taxon>Eukaryota</taxon>
        <taxon>Sar</taxon>
        <taxon>Stramenopiles</taxon>
        <taxon>Ochrophyta</taxon>
        <taxon>Bacillariophyta</taxon>
        <taxon>Coscinodiscophyceae</taxon>
        <taxon>Thalassiosirophycidae</taxon>
        <taxon>Thalassiosirales</taxon>
        <taxon>Skeletonemataceae</taxon>
        <taxon>Skeletonema</taxon>
        <taxon>Skeletonema marinoi-dohrnii complex</taxon>
    </lineage>
</organism>
<dbReference type="InterPro" id="IPR001611">
    <property type="entry name" value="Leu-rich_rpt"/>
</dbReference>
<protein>
    <submittedName>
        <fullName evidence="5">Leucine-rich repeat protein</fullName>
    </submittedName>
</protein>
<evidence type="ECO:0000256" key="4">
    <source>
        <dbReference type="SAM" id="Coils"/>
    </source>
</evidence>
<keyword evidence="6" id="KW-1185">Reference proteome</keyword>
<feature type="coiled-coil region" evidence="4">
    <location>
        <begin position="480"/>
        <end position="514"/>
    </location>
</feature>
<proteinExistence type="predicted"/>
<dbReference type="PANTHER" id="PTHR24113">
    <property type="entry name" value="RAN GTPASE-ACTIVATING PROTEIN 1"/>
    <property type="match status" value="1"/>
</dbReference>
<accession>A0AAD8XUK5</accession>
<reference evidence="5" key="1">
    <citation type="submission" date="2023-06" db="EMBL/GenBank/DDBJ databases">
        <title>Survivors Of The Sea: Transcriptome response of Skeletonema marinoi to long-term dormancy.</title>
        <authorList>
            <person name="Pinder M.I.M."/>
            <person name="Kourtchenko O."/>
            <person name="Robertson E.K."/>
            <person name="Larsson T."/>
            <person name="Maumus F."/>
            <person name="Osuna-Cruz C.M."/>
            <person name="Vancaester E."/>
            <person name="Stenow R."/>
            <person name="Vandepoele K."/>
            <person name="Ploug H."/>
            <person name="Bruchert V."/>
            <person name="Godhe A."/>
            <person name="Topel M."/>
        </authorList>
    </citation>
    <scope>NUCLEOTIDE SEQUENCE</scope>
    <source>
        <strain evidence="5">R05AC</strain>
    </source>
</reference>
<evidence type="ECO:0000313" key="5">
    <source>
        <dbReference type="EMBL" id="KAK1733713.1"/>
    </source>
</evidence>
<evidence type="ECO:0000256" key="3">
    <source>
        <dbReference type="ARBA" id="ARBA00022737"/>
    </source>
</evidence>
<evidence type="ECO:0000256" key="1">
    <source>
        <dbReference type="ARBA" id="ARBA00022468"/>
    </source>
</evidence>
<dbReference type="SMART" id="SM00368">
    <property type="entry name" value="LRR_RI"/>
    <property type="match status" value="6"/>
</dbReference>
<evidence type="ECO:0000313" key="6">
    <source>
        <dbReference type="Proteomes" id="UP001224775"/>
    </source>
</evidence>
<dbReference type="Proteomes" id="UP001224775">
    <property type="component" value="Unassembled WGS sequence"/>
</dbReference>
<dbReference type="InterPro" id="IPR032675">
    <property type="entry name" value="LRR_dom_sf"/>
</dbReference>
<dbReference type="InterPro" id="IPR027038">
    <property type="entry name" value="RanGap"/>
</dbReference>
<sequence length="517" mass="57748">MDHRNYAYYEANAANISLKDITSSKQNKKTLRRLRDGDDKLSHLSLSLSSEEWGDFLIKKGNDLGWLKYLRRLSIWNLPNEDEEWEEQQINAFLDGLARNQSIRTLDVNNLSDYGSTAILRALSNLTQLDELVYGCNNRGLNGCSTIGALLESRACKLKKLWLGHNNIGDDGVAALASGLKSIGPSLTYLGLLGNSIGNEGLSALVAALESCTSLETLDLSCNDFTSATAELGALSDWLQRDQMDLEHLTLQHCDINDEGLQALTEGATNHCKDLNLSGNDSITASGLRYLSTSLQSDTCHLESLLIGSINLRDDGAEVLARGLIGNQFLKCLHLCQVTPFTPAGWNAFITALCDTSSVNNTYLSNHTVHFEEPDEGFDIDESVVLYLQLNKEHPEHAARCKILMNHAHLNMAPLLQWELKFLPLAEVFQSRVLTSVYEFVRGMPKIVLERRDELALAAAYDEKIAMVGDESNRILRILKKRLREDVEERDRKITKLEEENKRLRGIVDSVRNSLED</sequence>
<gene>
    <name evidence="5" type="ORF">QTG54_015568</name>
</gene>
<dbReference type="GO" id="GO:0005096">
    <property type="term" value="F:GTPase activator activity"/>
    <property type="evidence" value="ECO:0007669"/>
    <property type="project" value="UniProtKB-KW"/>
</dbReference>
<dbReference type="GO" id="GO:0006913">
    <property type="term" value="P:nucleocytoplasmic transport"/>
    <property type="evidence" value="ECO:0007669"/>
    <property type="project" value="TreeGrafter"/>
</dbReference>
<dbReference type="SUPFAM" id="SSF52047">
    <property type="entry name" value="RNI-like"/>
    <property type="match status" value="1"/>
</dbReference>
<dbReference type="InterPro" id="IPR006553">
    <property type="entry name" value="Leu-rich_rpt_Cys-con_subtyp"/>
</dbReference>
<keyword evidence="1" id="KW-0343">GTPase activation</keyword>
<dbReference type="SMART" id="SM00367">
    <property type="entry name" value="LRR_CC"/>
    <property type="match status" value="4"/>
</dbReference>
<name>A0AAD8XUK5_9STRA</name>
<dbReference type="PANTHER" id="PTHR24113:SF12">
    <property type="entry name" value="RAN GTPASE-ACTIVATING PROTEIN 1"/>
    <property type="match status" value="1"/>
</dbReference>
<keyword evidence="3" id="KW-0677">Repeat</keyword>
<dbReference type="GO" id="GO:0005634">
    <property type="term" value="C:nucleus"/>
    <property type="evidence" value="ECO:0007669"/>
    <property type="project" value="TreeGrafter"/>
</dbReference>
<evidence type="ECO:0000256" key="2">
    <source>
        <dbReference type="ARBA" id="ARBA00022614"/>
    </source>
</evidence>
<dbReference type="GO" id="GO:0048471">
    <property type="term" value="C:perinuclear region of cytoplasm"/>
    <property type="evidence" value="ECO:0007669"/>
    <property type="project" value="TreeGrafter"/>
</dbReference>
<keyword evidence="4" id="KW-0175">Coiled coil</keyword>
<dbReference type="GO" id="GO:0005829">
    <property type="term" value="C:cytosol"/>
    <property type="evidence" value="ECO:0007669"/>
    <property type="project" value="TreeGrafter"/>
</dbReference>
<dbReference type="EMBL" id="JATAAI010000045">
    <property type="protein sequence ID" value="KAK1733713.1"/>
    <property type="molecule type" value="Genomic_DNA"/>
</dbReference>
<dbReference type="GO" id="GO:0031267">
    <property type="term" value="F:small GTPase binding"/>
    <property type="evidence" value="ECO:0007669"/>
    <property type="project" value="TreeGrafter"/>
</dbReference>